<feature type="transmembrane region" description="Helical" evidence="1">
    <location>
        <begin position="58"/>
        <end position="77"/>
    </location>
</feature>
<protein>
    <recommendedName>
        <fullName evidence="4">Colicin immunity protein</fullName>
    </recommendedName>
</protein>
<evidence type="ECO:0000313" key="2">
    <source>
        <dbReference type="EMBL" id="TPV21135.1"/>
    </source>
</evidence>
<accession>A0ABY2Z2L0</accession>
<evidence type="ECO:0000313" key="3">
    <source>
        <dbReference type="Proteomes" id="UP000316142"/>
    </source>
</evidence>
<dbReference type="Proteomes" id="UP000316142">
    <property type="component" value="Unassembled WGS sequence"/>
</dbReference>
<keyword evidence="1" id="KW-0812">Transmembrane</keyword>
<organism evidence="2 3">
    <name type="scientific">Pantoea anthophila</name>
    <dbReference type="NCBI Taxonomy" id="470931"/>
    <lineage>
        <taxon>Bacteria</taxon>
        <taxon>Pseudomonadati</taxon>
        <taxon>Pseudomonadota</taxon>
        <taxon>Gammaproteobacteria</taxon>
        <taxon>Enterobacterales</taxon>
        <taxon>Erwiniaceae</taxon>
        <taxon>Pantoea</taxon>
    </lineage>
</organism>
<evidence type="ECO:0008006" key="4">
    <source>
        <dbReference type="Google" id="ProtNLM"/>
    </source>
</evidence>
<reference evidence="2 3" key="1">
    <citation type="submission" date="2019-06" db="EMBL/GenBank/DDBJ databases">
        <title>Taxogenomics and systematics of the genus Pantoea.</title>
        <authorList>
            <person name="Tambong J.T."/>
        </authorList>
    </citation>
    <scope>NUCLEOTIDE SEQUENCE [LARGE SCALE GENOMIC DNA]</scope>
    <source>
        <strain evidence="2 3">LMG 2558</strain>
    </source>
</reference>
<gene>
    <name evidence="2" type="ORF">FJW00_20960</name>
</gene>
<keyword evidence="3" id="KW-1185">Reference proteome</keyword>
<sequence>MAIKKLARSFVRLAYFVVLFYCTGHDLPSPECYIDYEMARKLALIINDNENADSIYDAYSYIDLFIMLTISTLFYIVTMKLIRRLRST</sequence>
<keyword evidence="1" id="KW-1133">Transmembrane helix</keyword>
<name>A0ABY2Z2L0_9GAMM</name>
<keyword evidence="1" id="KW-0472">Membrane</keyword>
<dbReference type="EMBL" id="VHIZ01000064">
    <property type="protein sequence ID" value="TPV21135.1"/>
    <property type="molecule type" value="Genomic_DNA"/>
</dbReference>
<comment type="caution">
    <text evidence="2">The sequence shown here is derived from an EMBL/GenBank/DDBJ whole genome shotgun (WGS) entry which is preliminary data.</text>
</comment>
<evidence type="ECO:0000256" key="1">
    <source>
        <dbReference type="SAM" id="Phobius"/>
    </source>
</evidence>
<proteinExistence type="predicted"/>